<sequence>MVLLIRVLIARAVPTLGKASTKMVEAERFCIALTSPICSFGSSYFVEGDAQTVINMLQGKRQVTTHLEVIIRDTLSFDSRFNSCSFNFVPRNCNRVANILAKYTISLETPITWLQDFPSWVHREASLDFSLMQQ</sequence>
<name>A0ACC0N8T8_RHOML</name>
<evidence type="ECO:0000313" key="1">
    <source>
        <dbReference type="EMBL" id="KAI8549595.1"/>
    </source>
</evidence>
<accession>A0ACC0N8T8</accession>
<dbReference type="Proteomes" id="UP001062846">
    <property type="component" value="Chromosome 6"/>
</dbReference>
<proteinExistence type="predicted"/>
<organism evidence="1 2">
    <name type="scientific">Rhododendron molle</name>
    <name type="common">Chinese azalea</name>
    <name type="synonym">Azalea mollis</name>
    <dbReference type="NCBI Taxonomy" id="49168"/>
    <lineage>
        <taxon>Eukaryota</taxon>
        <taxon>Viridiplantae</taxon>
        <taxon>Streptophyta</taxon>
        <taxon>Embryophyta</taxon>
        <taxon>Tracheophyta</taxon>
        <taxon>Spermatophyta</taxon>
        <taxon>Magnoliopsida</taxon>
        <taxon>eudicotyledons</taxon>
        <taxon>Gunneridae</taxon>
        <taxon>Pentapetalae</taxon>
        <taxon>asterids</taxon>
        <taxon>Ericales</taxon>
        <taxon>Ericaceae</taxon>
        <taxon>Ericoideae</taxon>
        <taxon>Rhodoreae</taxon>
        <taxon>Rhododendron</taxon>
    </lineage>
</organism>
<keyword evidence="2" id="KW-1185">Reference proteome</keyword>
<reference evidence="1" key="1">
    <citation type="submission" date="2022-02" db="EMBL/GenBank/DDBJ databases">
        <title>Plant Genome Project.</title>
        <authorList>
            <person name="Zhang R.-G."/>
        </authorList>
    </citation>
    <scope>NUCLEOTIDE SEQUENCE</scope>
    <source>
        <strain evidence="1">AT1</strain>
    </source>
</reference>
<protein>
    <submittedName>
        <fullName evidence="1">Uncharacterized protein</fullName>
    </submittedName>
</protein>
<gene>
    <name evidence="1" type="ORF">RHMOL_Rhmol06G0037300</name>
</gene>
<comment type="caution">
    <text evidence="1">The sequence shown here is derived from an EMBL/GenBank/DDBJ whole genome shotgun (WGS) entry which is preliminary data.</text>
</comment>
<evidence type="ECO:0000313" key="2">
    <source>
        <dbReference type="Proteomes" id="UP001062846"/>
    </source>
</evidence>
<dbReference type="EMBL" id="CM046393">
    <property type="protein sequence ID" value="KAI8549595.1"/>
    <property type="molecule type" value="Genomic_DNA"/>
</dbReference>